<reference evidence="19" key="1">
    <citation type="submission" date="2020-02" db="EMBL/GenBank/DDBJ databases">
        <authorList>
            <person name="Meier V. D."/>
        </authorList>
    </citation>
    <scope>NUCLEOTIDE SEQUENCE</scope>
    <source>
        <strain evidence="19">AVDCRST_MAG45</strain>
    </source>
</reference>
<feature type="binding site" evidence="17">
    <location>
        <position position="57"/>
    </location>
    <ligand>
        <name>Zn(2+)</name>
        <dbReference type="ChEBI" id="CHEBI:29105"/>
        <note>catalytic</note>
    </ligand>
</feature>
<dbReference type="InterPro" id="IPR004794">
    <property type="entry name" value="Eubact_RibD"/>
</dbReference>
<evidence type="ECO:0000256" key="13">
    <source>
        <dbReference type="ARBA" id="ARBA00049886"/>
    </source>
</evidence>
<dbReference type="SUPFAM" id="SSF53927">
    <property type="entry name" value="Cytidine deaminase-like"/>
    <property type="match status" value="1"/>
</dbReference>
<protein>
    <recommendedName>
        <fullName evidence="14">Riboflavin biosynthesis protein RibD</fullName>
    </recommendedName>
    <domain>
        <recommendedName>
            <fullName evidence="14">Diaminohydroxyphosphoribosylaminopyrimidine deaminase</fullName>
            <shortName evidence="14">DRAP deaminase</shortName>
            <ecNumber evidence="14">3.5.4.26</ecNumber>
        </recommendedName>
        <alternativeName>
            <fullName evidence="14">Riboflavin-specific deaminase</fullName>
        </alternativeName>
    </domain>
    <domain>
        <recommendedName>
            <fullName evidence="14">5-amino-6-(5-phosphoribosylamino)uracil reductase</fullName>
            <ecNumber evidence="14">1.1.1.193</ecNumber>
        </recommendedName>
        <alternativeName>
            <fullName evidence="14">HTP reductase</fullName>
        </alternativeName>
    </domain>
</protein>
<keyword evidence="8 14" id="KW-0862">Zinc</keyword>
<dbReference type="PANTHER" id="PTHR38011">
    <property type="entry name" value="DIHYDROFOLATE REDUCTASE FAMILY PROTEIN (AFU_ORTHOLOGUE AFUA_8G06820)"/>
    <property type="match status" value="1"/>
</dbReference>
<feature type="binding site" evidence="16">
    <location>
        <position position="193"/>
    </location>
    <ligand>
        <name>substrate</name>
    </ligand>
</feature>
<evidence type="ECO:0000256" key="9">
    <source>
        <dbReference type="ARBA" id="ARBA00022857"/>
    </source>
</evidence>
<evidence type="ECO:0000256" key="17">
    <source>
        <dbReference type="PIRSR" id="PIRSR006769-3"/>
    </source>
</evidence>
<dbReference type="EC" id="3.5.4.26" evidence="14"/>
<dbReference type="EC" id="1.1.1.193" evidence="14"/>
<evidence type="ECO:0000256" key="2">
    <source>
        <dbReference type="ARBA" id="ARBA00004882"/>
    </source>
</evidence>
<keyword evidence="9 14" id="KW-0521">NADP</keyword>
<evidence type="ECO:0000256" key="15">
    <source>
        <dbReference type="PIRSR" id="PIRSR006769-1"/>
    </source>
</evidence>
<comment type="similarity">
    <text evidence="5 14">In the C-terminal section; belongs to the HTP reductase family.</text>
</comment>
<dbReference type="Pfam" id="PF01872">
    <property type="entry name" value="RibD_C"/>
    <property type="match status" value="1"/>
</dbReference>
<dbReference type="SUPFAM" id="SSF53597">
    <property type="entry name" value="Dihydrofolate reductase-like"/>
    <property type="match status" value="1"/>
</dbReference>
<feature type="binding site" evidence="16">
    <location>
        <position position="209"/>
    </location>
    <ligand>
        <name>NADP(+)</name>
        <dbReference type="ChEBI" id="CHEBI:58349"/>
    </ligand>
</feature>
<comment type="pathway">
    <text evidence="2 14">Cofactor biosynthesis; riboflavin biosynthesis; 5-amino-6-(D-ribitylamino)uracil from GTP: step 2/4.</text>
</comment>
<evidence type="ECO:0000256" key="3">
    <source>
        <dbReference type="ARBA" id="ARBA00004910"/>
    </source>
</evidence>
<dbReference type="InterPro" id="IPR016193">
    <property type="entry name" value="Cytidine_deaminase-like"/>
</dbReference>
<dbReference type="InterPro" id="IPR016192">
    <property type="entry name" value="APOBEC/CMP_deaminase_Zn-bd"/>
</dbReference>
<comment type="catalytic activity">
    <reaction evidence="12 14">
        <text>5-amino-6-(5-phospho-D-ribitylamino)uracil + NADP(+) = 5-amino-6-(5-phospho-D-ribosylamino)uracil + NADPH + H(+)</text>
        <dbReference type="Rhea" id="RHEA:17845"/>
        <dbReference type="ChEBI" id="CHEBI:15378"/>
        <dbReference type="ChEBI" id="CHEBI:57783"/>
        <dbReference type="ChEBI" id="CHEBI:58349"/>
        <dbReference type="ChEBI" id="CHEBI:58421"/>
        <dbReference type="ChEBI" id="CHEBI:58453"/>
        <dbReference type="EC" id="1.1.1.193"/>
    </reaction>
</comment>
<dbReference type="EMBL" id="CADCVU010000174">
    <property type="protein sequence ID" value="CAA9513608.1"/>
    <property type="molecule type" value="Genomic_DNA"/>
</dbReference>
<dbReference type="InterPro" id="IPR002734">
    <property type="entry name" value="RibDG_C"/>
</dbReference>
<evidence type="ECO:0000256" key="4">
    <source>
        <dbReference type="ARBA" id="ARBA00005259"/>
    </source>
</evidence>
<feature type="domain" description="CMP/dCMP-type deaminase" evidence="18">
    <location>
        <begin position="8"/>
        <end position="129"/>
    </location>
</feature>
<dbReference type="AlphaFoldDB" id="A0A6J4T5D4"/>
<comment type="cofactor">
    <cofactor evidence="14 17">
        <name>Zn(2+)</name>
        <dbReference type="ChEBI" id="CHEBI:29105"/>
    </cofactor>
    <text evidence="14 17">Binds 1 zinc ion.</text>
</comment>
<proteinExistence type="inferred from homology"/>
<evidence type="ECO:0000259" key="18">
    <source>
        <dbReference type="PROSITE" id="PS51747"/>
    </source>
</evidence>
<dbReference type="GO" id="GO:0050661">
    <property type="term" value="F:NADP binding"/>
    <property type="evidence" value="ECO:0007669"/>
    <property type="project" value="InterPro"/>
</dbReference>
<feature type="binding site" evidence="17">
    <location>
        <position position="82"/>
    </location>
    <ligand>
        <name>Zn(2+)</name>
        <dbReference type="ChEBI" id="CHEBI:29105"/>
        <note>catalytic</note>
    </ligand>
</feature>
<dbReference type="PANTHER" id="PTHR38011:SF7">
    <property type="entry name" value="2,5-DIAMINO-6-RIBOSYLAMINO-4(3H)-PYRIMIDINONE 5'-PHOSPHATE REDUCTASE"/>
    <property type="match status" value="1"/>
</dbReference>
<feature type="binding site" evidence="16">
    <location>
        <position position="216"/>
    </location>
    <ligand>
        <name>substrate</name>
    </ligand>
</feature>
<dbReference type="InterPro" id="IPR011549">
    <property type="entry name" value="RibD_C"/>
</dbReference>
<keyword evidence="11" id="KW-0511">Multifunctional enzyme</keyword>
<evidence type="ECO:0000256" key="16">
    <source>
        <dbReference type="PIRSR" id="PIRSR006769-2"/>
    </source>
</evidence>
<dbReference type="Gene3D" id="3.40.140.10">
    <property type="entry name" value="Cytidine Deaminase, domain 2"/>
    <property type="match status" value="1"/>
</dbReference>
<dbReference type="Pfam" id="PF00383">
    <property type="entry name" value="dCMP_cyt_deam_1"/>
    <property type="match status" value="1"/>
</dbReference>
<feature type="binding site" evidence="16">
    <location>
        <position position="163"/>
    </location>
    <ligand>
        <name>NADP(+)</name>
        <dbReference type="ChEBI" id="CHEBI:58349"/>
    </ligand>
</feature>
<evidence type="ECO:0000256" key="14">
    <source>
        <dbReference type="PIRNR" id="PIRNR006769"/>
    </source>
</evidence>
<name>A0A6J4T5D4_9ACTN</name>
<gene>
    <name evidence="19" type="ORF">AVDCRST_MAG45-2060</name>
</gene>
<dbReference type="NCBIfam" id="TIGR00326">
    <property type="entry name" value="eubact_ribD"/>
    <property type="match status" value="1"/>
</dbReference>
<evidence type="ECO:0000256" key="11">
    <source>
        <dbReference type="ARBA" id="ARBA00023268"/>
    </source>
</evidence>
<comment type="similarity">
    <text evidence="4 14">In the N-terminal section; belongs to the cytidine and deoxycytidylate deaminase family.</text>
</comment>
<dbReference type="UniPathway" id="UPA00275">
    <property type="reaction ID" value="UER00401"/>
</dbReference>
<dbReference type="InterPro" id="IPR024072">
    <property type="entry name" value="DHFR-like_dom_sf"/>
</dbReference>
<keyword evidence="14 19" id="KW-0378">Hydrolase</keyword>
<dbReference type="PROSITE" id="PS51747">
    <property type="entry name" value="CYT_DCMP_DEAMINASES_2"/>
    <property type="match status" value="1"/>
</dbReference>
<dbReference type="NCBIfam" id="TIGR00227">
    <property type="entry name" value="ribD_Cterm"/>
    <property type="match status" value="1"/>
</dbReference>
<evidence type="ECO:0000256" key="7">
    <source>
        <dbReference type="ARBA" id="ARBA00022723"/>
    </source>
</evidence>
<dbReference type="Gene3D" id="3.40.430.10">
    <property type="entry name" value="Dihydrofolate Reductase, subunit A"/>
    <property type="match status" value="1"/>
</dbReference>
<feature type="binding site" evidence="16">
    <location>
        <position position="179"/>
    </location>
    <ligand>
        <name>NADP(+)</name>
        <dbReference type="ChEBI" id="CHEBI:58349"/>
    </ligand>
</feature>
<feature type="binding site" evidence="16">
    <location>
        <position position="205"/>
    </location>
    <ligand>
        <name>NADP(+)</name>
        <dbReference type="ChEBI" id="CHEBI:58349"/>
    </ligand>
</feature>
<feature type="binding site" evidence="17">
    <location>
        <position position="91"/>
    </location>
    <ligand>
        <name>Zn(2+)</name>
        <dbReference type="ChEBI" id="CHEBI:29105"/>
        <note>catalytic</note>
    </ligand>
</feature>
<feature type="binding site" evidence="16">
    <location>
        <position position="177"/>
    </location>
    <ligand>
        <name>substrate</name>
    </ligand>
</feature>
<dbReference type="InterPro" id="IPR050765">
    <property type="entry name" value="Riboflavin_Biosynth_HTPR"/>
</dbReference>
<dbReference type="GO" id="GO:0008703">
    <property type="term" value="F:5-amino-6-(5-phosphoribosylamino)uracil reductase activity"/>
    <property type="evidence" value="ECO:0007669"/>
    <property type="project" value="UniProtKB-EC"/>
</dbReference>
<dbReference type="GO" id="GO:0008270">
    <property type="term" value="F:zinc ion binding"/>
    <property type="evidence" value="ECO:0007669"/>
    <property type="project" value="InterPro"/>
</dbReference>
<feature type="active site" description="Proton donor" evidence="15">
    <location>
        <position position="59"/>
    </location>
</feature>
<dbReference type="PIRSF" id="PIRSF006769">
    <property type="entry name" value="RibD"/>
    <property type="match status" value="1"/>
</dbReference>
<evidence type="ECO:0000256" key="5">
    <source>
        <dbReference type="ARBA" id="ARBA00007417"/>
    </source>
</evidence>
<accession>A0A6J4T5D4</accession>
<keyword evidence="7 14" id="KW-0479">Metal-binding</keyword>
<keyword evidence="6 14" id="KW-0686">Riboflavin biosynthesis</keyword>
<evidence type="ECO:0000256" key="1">
    <source>
        <dbReference type="ARBA" id="ARBA00002151"/>
    </source>
</evidence>
<evidence type="ECO:0000256" key="10">
    <source>
        <dbReference type="ARBA" id="ARBA00023002"/>
    </source>
</evidence>
<feature type="binding site" evidence="16">
    <location>
        <begin position="307"/>
        <end position="313"/>
    </location>
    <ligand>
        <name>NADP(+)</name>
        <dbReference type="ChEBI" id="CHEBI:58349"/>
    </ligand>
</feature>
<comment type="pathway">
    <text evidence="3 14">Cofactor biosynthesis; riboflavin biosynthesis; 5-amino-6-(D-ribitylamino)uracil from GTP: step 3/4.</text>
</comment>
<organism evidence="19">
    <name type="scientific">uncultured Solirubrobacterales bacterium</name>
    <dbReference type="NCBI Taxonomy" id="768556"/>
    <lineage>
        <taxon>Bacteria</taxon>
        <taxon>Bacillati</taxon>
        <taxon>Actinomycetota</taxon>
        <taxon>Thermoleophilia</taxon>
        <taxon>Solirubrobacterales</taxon>
        <taxon>environmental samples</taxon>
    </lineage>
</organism>
<comment type="function">
    <text evidence="1 14">Converts 2,5-diamino-6-(ribosylamino)-4(3h)-pyrimidinone 5'-phosphate into 5-amino-6-(ribosylamino)-2,4(1h,3h)-pyrimidinedione 5'-phosphate.</text>
</comment>
<sequence length="376" mass="39226">MTQTLATQSDAVHLERTLELAERGRGRTSPNPLVGAVVVRDGHAIGEGHHAGPGCPHAEPAALADCFEDPDGATLYVSLEPCAHRGRTPPCVEAILAAGIRRVVVASDDPSAKASGRGPELLRAEGVEVEWAEARLAHAARLLNQPFRKHARTGRPLVVLKSALTLDGKVATRAGDSRWISSEASRARVHALRAEVDAVAIGIGTALADDPQLTARPGDGEPIGQPWRVVFDSHARLPLDSVLVRSAGGVPVLVVCSPDAPISARDALAAAGVEVLVVEGDDETARVAQALSELGERGIQSLVLEGGPRLAGAFLDAGEIDAMLAFIAPVLAGGGEARSVLEGRGVEAIADARRAVSVEVEPIGDDTCIHARFREW</sequence>
<dbReference type="GO" id="GO:0009231">
    <property type="term" value="P:riboflavin biosynthetic process"/>
    <property type="evidence" value="ECO:0007669"/>
    <property type="project" value="UniProtKB-UniPathway"/>
</dbReference>
<keyword evidence="10 14" id="KW-0560">Oxidoreductase</keyword>
<evidence type="ECO:0000256" key="8">
    <source>
        <dbReference type="ARBA" id="ARBA00022833"/>
    </source>
</evidence>
<evidence type="ECO:0000256" key="12">
    <source>
        <dbReference type="ARBA" id="ARBA00049861"/>
    </source>
</evidence>
<dbReference type="PROSITE" id="PS00903">
    <property type="entry name" value="CYT_DCMP_DEAMINASES_1"/>
    <property type="match status" value="1"/>
</dbReference>
<dbReference type="InterPro" id="IPR002125">
    <property type="entry name" value="CMP_dCMP_dom"/>
</dbReference>
<feature type="binding site" evidence="16">
    <location>
        <position position="305"/>
    </location>
    <ligand>
        <name>substrate</name>
    </ligand>
</feature>
<feature type="binding site" evidence="16">
    <location>
        <position position="233"/>
    </location>
    <ligand>
        <name>NADP(+)</name>
        <dbReference type="ChEBI" id="CHEBI:58349"/>
    </ligand>
</feature>
<evidence type="ECO:0000313" key="19">
    <source>
        <dbReference type="EMBL" id="CAA9513608.1"/>
    </source>
</evidence>
<dbReference type="CDD" id="cd01284">
    <property type="entry name" value="Riboflavin_deaminase-reductase"/>
    <property type="match status" value="1"/>
</dbReference>
<feature type="binding site" evidence="16">
    <location>
        <position position="213"/>
    </location>
    <ligand>
        <name>substrate</name>
    </ligand>
</feature>
<evidence type="ECO:0000256" key="6">
    <source>
        <dbReference type="ARBA" id="ARBA00022619"/>
    </source>
</evidence>
<dbReference type="GO" id="GO:0008835">
    <property type="term" value="F:diaminohydroxyphosphoribosylaminopyrimidine deaminase activity"/>
    <property type="evidence" value="ECO:0007669"/>
    <property type="project" value="UniProtKB-EC"/>
</dbReference>
<comment type="catalytic activity">
    <reaction evidence="13 14">
        <text>2,5-diamino-6-hydroxy-4-(5-phosphoribosylamino)-pyrimidine + H2O + H(+) = 5-amino-6-(5-phospho-D-ribosylamino)uracil + NH4(+)</text>
        <dbReference type="Rhea" id="RHEA:21868"/>
        <dbReference type="ChEBI" id="CHEBI:15377"/>
        <dbReference type="ChEBI" id="CHEBI:15378"/>
        <dbReference type="ChEBI" id="CHEBI:28938"/>
        <dbReference type="ChEBI" id="CHEBI:58453"/>
        <dbReference type="ChEBI" id="CHEBI:58614"/>
        <dbReference type="EC" id="3.5.4.26"/>
    </reaction>
</comment>